<dbReference type="CDD" id="cd00311">
    <property type="entry name" value="TIM"/>
    <property type="match status" value="1"/>
</dbReference>
<evidence type="ECO:0000256" key="2">
    <source>
        <dbReference type="ARBA" id="ARBA00011940"/>
    </source>
</evidence>
<evidence type="ECO:0000256" key="4">
    <source>
        <dbReference type="ARBA" id="ARBA00022490"/>
    </source>
</evidence>
<sequence length="255" mass="27845">MRRPIVVGNWKMNMLISASNKWVEELLNTSDLAGAFDIVVAPPFTSLSVVRKSIKGSKIQLAGQNMASEAEGAQTGEVSATMLRDAGCDYVILGHSERRQYHAESDGLINRKIFLACENALDVIFCIGESVDERKENKTNEVLEGQLSGGLEGLNEKQLNNLSIAYEPIWAIGTGHTANPNQAQDAHGFIRSWWEKSFGKTSAEATRILYGGSVDSKNSSLLMDQPDIDGLLVGGASLKSKSFYDIIKLSFETKD</sequence>
<dbReference type="Gene3D" id="3.20.20.70">
    <property type="entry name" value="Aldolase class I"/>
    <property type="match status" value="1"/>
</dbReference>
<dbReference type="GO" id="GO:0046166">
    <property type="term" value="P:glyceraldehyde-3-phosphate biosynthetic process"/>
    <property type="evidence" value="ECO:0007669"/>
    <property type="project" value="TreeGrafter"/>
</dbReference>
<dbReference type="PANTHER" id="PTHR21139">
    <property type="entry name" value="TRIOSEPHOSPHATE ISOMERASE"/>
    <property type="match status" value="1"/>
</dbReference>
<gene>
    <name evidence="7" type="ORF">METZ01_LOCUS135679</name>
</gene>
<keyword evidence="6" id="KW-0413">Isomerase</keyword>
<dbReference type="GO" id="GO:0006096">
    <property type="term" value="P:glycolytic process"/>
    <property type="evidence" value="ECO:0007669"/>
    <property type="project" value="UniProtKB-KW"/>
</dbReference>
<dbReference type="PROSITE" id="PS00171">
    <property type="entry name" value="TIM_1"/>
    <property type="match status" value="1"/>
</dbReference>
<evidence type="ECO:0000256" key="1">
    <source>
        <dbReference type="ARBA" id="ARBA00004680"/>
    </source>
</evidence>
<dbReference type="NCBIfam" id="TIGR00419">
    <property type="entry name" value="tim"/>
    <property type="match status" value="1"/>
</dbReference>
<dbReference type="PANTHER" id="PTHR21139:SF42">
    <property type="entry name" value="TRIOSEPHOSPHATE ISOMERASE"/>
    <property type="match status" value="1"/>
</dbReference>
<dbReference type="InterPro" id="IPR022896">
    <property type="entry name" value="TrioseP_Isoase_bac/euk"/>
</dbReference>
<protein>
    <recommendedName>
        <fullName evidence="2">triose-phosphate isomerase</fullName>
        <ecNumber evidence="2">5.3.1.1</ecNumber>
    </recommendedName>
</protein>
<dbReference type="SUPFAM" id="SSF51351">
    <property type="entry name" value="Triosephosphate isomerase (TIM)"/>
    <property type="match status" value="1"/>
</dbReference>
<keyword evidence="5" id="KW-0324">Glycolysis</keyword>
<accession>A0A381Z0P2</accession>
<dbReference type="GO" id="GO:0005829">
    <property type="term" value="C:cytosol"/>
    <property type="evidence" value="ECO:0007669"/>
    <property type="project" value="TreeGrafter"/>
</dbReference>
<keyword evidence="4" id="KW-0963">Cytoplasm</keyword>
<evidence type="ECO:0000256" key="3">
    <source>
        <dbReference type="ARBA" id="ARBA00022432"/>
    </source>
</evidence>
<dbReference type="PROSITE" id="PS51440">
    <property type="entry name" value="TIM_2"/>
    <property type="match status" value="1"/>
</dbReference>
<dbReference type="InterPro" id="IPR020861">
    <property type="entry name" value="Triosephosphate_isomerase_AS"/>
</dbReference>
<dbReference type="EC" id="5.3.1.1" evidence="2"/>
<name>A0A381Z0P2_9ZZZZ</name>
<evidence type="ECO:0000313" key="7">
    <source>
        <dbReference type="EMBL" id="SVA82825.1"/>
    </source>
</evidence>
<dbReference type="InterPro" id="IPR013785">
    <property type="entry name" value="Aldolase_TIM"/>
</dbReference>
<comment type="pathway">
    <text evidence="1">Carbohydrate degradation; glycolysis; D-glyceraldehyde 3-phosphate from glycerone phosphate: step 1/1.</text>
</comment>
<organism evidence="7">
    <name type="scientific">marine metagenome</name>
    <dbReference type="NCBI Taxonomy" id="408172"/>
    <lineage>
        <taxon>unclassified sequences</taxon>
        <taxon>metagenomes</taxon>
        <taxon>ecological metagenomes</taxon>
    </lineage>
</organism>
<proteinExistence type="inferred from homology"/>
<dbReference type="AlphaFoldDB" id="A0A381Z0P2"/>
<reference evidence="7" key="1">
    <citation type="submission" date="2018-05" db="EMBL/GenBank/DDBJ databases">
        <authorList>
            <person name="Lanie J.A."/>
            <person name="Ng W.-L."/>
            <person name="Kazmierczak K.M."/>
            <person name="Andrzejewski T.M."/>
            <person name="Davidsen T.M."/>
            <person name="Wayne K.J."/>
            <person name="Tettelin H."/>
            <person name="Glass J.I."/>
            <person name="Rusch D."/>
            <person name="Podicherti R."/>
            <person name="Tsui H.-C.T."/>
            <person name="Winkler M.E."/>
        </authorList>
    </citation>
    <scope>NUCLEOTIDE SEQUENCE</scope>
</reference>
<keyword evidence="3" id="KW-0312">Gluconeogenesis</keyword>
<evidence type="ECO:0000256" key="6">
    <source>
        <dbReference type="ARBA" id="ARBA00023235"/>
    </source>
</evidence>
<dbReference type="EMBL" id="UINC01019546">
    <property type="protein sequence ID" value="SVA82825.1"/>
    <property type="molecule type" value="Genomic_DNA"/>
</dbReference>
<dbReference type="FunFam" id="3.20.20.70:FF:000016">
    <property type="entry name" value="Triosephosphate isomerase"/>
    <property type="match status" value="1"/>
</dbReference>
<dbReference type="HAMAP" id="MF_00147_B">
    <property type="entry name" value="TIM_B"/>
    <property type="match status" value="1"/>
</dbReference>
<dbReference type="Pfam" id="PF00121">
    <property type="entry name" value="TIM"/>
    <property type="match status" value="1"/>
</dbReference>
<dbReference type="InterPro" id="IPR000652">
    <property type="entry name" value="Triosephosphate_isomerase"/>
</dbReference>
<dbReference type="GO" id="GO:0004807">
    <property type="term" value="F:triose-phosphate isomerase activity"/>
    <property type="evidence" value="ECO:0007669"/>
    <property type="project" value="UniProtKB-EC"/>
</dbReference>
<evidence type="ECO:0000256" key="5">
    <source>
        <dbReference type="ARBA" id="ARBA00023152"/>
    </source>
</evidence>
<dbReference type="GO" id="GO:0006094">
    <property type="term" value="P:gluconeogenesis"/>
    <property type="evidence" value="ECO:0007669"/>
    <property type="project" value="UniProtKB-KW"/>
</dbReference>
<dbReference type="InterPro" id="IPR035990">
    <property type="entry name" value="TIM_sf"/>
</dbReference>
<dbReference type="GO" id="GO:0019563">
    <property type="term" value="P:glycerol catabolic process"/>
    <property type="evidence" value="ECO:0007669"/>
    <property type="project" value="TreeGrafter"/>
</dbReference>